<dbReference type="SUPFAM" id="SSF55136">
    <property type="entry name" value="Probable bacterial effector-binding domain"/>
    <property type="match status" value="1"/>
</dbReference>
<name>A0ABU5TAX7_9MICC</name>
<organism evidence="2 3">
    <name type="scientific">Sinomonas terricola</name>
    <dbReference type="NCBI Taxonomy" id="3110330"/>
    <lineage>
        <taxon>Bacteria</taxon>
        <taxon>Bacillati</taxon>
        <taxon>Actinomycetota</taxon>
        <taxon>Actinomycetes</taxon>
        <taxon>Micrococcales</taxon>
        <taxon>Micrococcaceae</taxon>
        <taxon>Sinomonas</taxon>
    </lineage>
</organism>
<keyword evidence="3" id="KW-1185">Reference proteome</keyword>
<dbReference type="Pfam" id="PF06445">
    <property type="entry name" value="GyrI-like"/>
    <property type="match status" value="1"/>
</dbReference>
<dbReference type="EMBL" id="JAYGGQ010000018">
    <property type="protein sequence ID" value="MEA5456838.1"/>
    <property type="molecule type" value="Genomic_DNA"/>
</dbReference>
<evidence type="ECO:0000313" key="2">
    <source>
        <dbReference type="EMBL" id="MEA5456838.1"/>
    </source>
</evidence>
<feature type="domain" description="GyrI-like small molecule binding" evidence="1">
    <location>
        <begin position="26"/>
        <end position="212"/>
    </location>
</feature>
<sequence length="221" mass="24183">MGELPVHDVGDSARLRSLYKARVGVVDFVTVPEMTFAVVRGSGDPEGTAFSSAVQALYSVSYTAHFIVKKRSGEVTRVMPLEALWWFDGIGQAEGAGALTNMAGVDRSAWHWQAMIAQPEPVTAEVVEQAIEDCRPKHLAALDELRCERWAEGQCAQTLHVGPYADEAPTIDRLHAAIAEAGLRPRGAHHEIYLGDPRRSAPEKLRTLLRQPVEPIGERAP</sequence>
<reference evidence="2 3" key="1">
    <citation type="submission" date="2023-12" db="EMBL/GenBank/DDBJ databases">
        <title>Sinomonas terricola sp. nov, isolated from litchi orchard soil in Guangdong, PR China.</title>
        <authorList>
            <person name="Jiaxin W."/>
            <person name="Yang Z."/>
            <person name="Honghui Z."/>
        </authorList>
    </citation>
    <scope>NUCLEOTIDE SEQUENCE [LARGE SCALE GENOMIC DNA]</scope>
    <source>
        <strain evidence="2 3">JGH33</strain>
    </source>
</reference>
<dbReference type="Gene3D" id="3.20.80.10">
    <property type="entry name" value="Regulatory factor, effector binding domain"/>
    <property type="match status" value="1"/>
</dbReference>
<dbReference type="InterPro" id="IPR011256">
    <property type="entry name" value="Reg_factor_effector_dom_sf"/>
</dbReference>
<proteinExistence type="predicted"/>
<accession>A0ABU5TAX7</accession>
<dbReference type="InterPro" id="IPR029442">
    <property type="entry name" value="GyrI-like"/>
</dbReference>
<dbReference type="RefSeq" id="WP_323280748.1">
    <property type="nucleotide sequence ID" value="NZ_JAYGGQ010000018.1"/>
</dbReference>
<evidence type="ECO:0000313" key="3">
    <source>
        <dbReference type="Proteomes" id="UP001304769"/>
    </source>
</evidence>
<comment type="caution">
    <text evidence="2">The sequence shown here is derived from an EMBL/GenBank/DDBJ whole genome shotgun (WGS) entry which is preliminary data.</text>
</comment>
<dbReference type="Proteomes" id="UP001304769">
    <property type="component" value="Unassembled WGS sequence"/>
</dbReference>
<gene>
    <name evidence="2" type="ORF">SPF06_19120</name>
</gene>
<evidence type="ECO:0000259" key="1">
    <source>
        <dbReference type="Pfam" id="PF06445"/>
    </source>
</evidence>
<protein>
    <submittedName>
        <fullName evidence="2">GyrI-like domain-containing protein</fullName>
    </submittedName>
</protein>